<comment type="caution">
    <text evidence="2">The sequence shown here is derived from an EMBL/GenBank/DDBJ whole genome shotgun (WGS) entry which is preliminary data.</text>
</comment>
<evidence type="ECO:0000313" key="3">
    <source>
        <dbReference type="Proteomes" id="UP000024635"/>
    </source>
</evidence>
<evidence type="ECO:0000313" key="2">
    <source>
        <dbReference type="EMBL" id="EYB88230.1"/>
    </source>
</evidence>
<evidence type="ECO:0000256" key="1">
    <source>
        <dbReference type="SAM" id="MobiDB-lite"/>
    </source>
</evidence>
<feature type="compositionally biased region" description="Basic and acidic residues" evidence="1">
    <location>
        <begin position="385"/>
        <end position="397"/>
    </location>
</feature>
<evidence type="ECO:0008006" key="4">
    <source>
        <dbReference type="Google" id="ProtNLM"/>
    </source>
</evidence>
<dbReference type="Proteomes" id="UP000024635">
    <property type="component" value="Unassembled WGS sequence"/>
</dbReference>
<keyword evidence="3" id="KW-1185">Reference proteome</keyword>
<dbReference type="GO" id="GO:0005737">
    <property type="term" value="C:cytoplasm"/>
    <property type="evidence" value="ECO:0007669"/>
    <property type="project" value="TreeGrafter"/>
</dbReference>
<dbReference type="AlphaFoldDB" id="A0A016SC69"/>
<dbReference type="OrthoDB" id="2157380at2759"/>
<accession>A0A016SC69</accession>
<dbReference type="InterPro" id="IPR019332">
    <property type="entry name" value="OSCP1"/>
</dbReference>
<reference evidence="3" key="1">
    <citation type="journal article" date="2015" name="Nat. Genet.">
        <title>The genome and transcriptome of the zoonotic hookworm Ancylostoma ceylanicum identify infection-specific gene families.</title>
        <authorList>
            <person name="Schwarz E.M."/>
            <person name="Hu Y."/>
            <person name="Antoshechkin I."/>
            <person name="Miller M.M."/>
            <person name="Sternberg P.W."/>
            <person name="Aroian R.V."/>
        </authorList>
    </citation>
    <scope>NUCLEOTIDE SEQUENCE</scope>
    <source>
        <strain evidence="3">HY135</strain>
    </source>
</reference>
<organism evidence="2 3">
    <name type="scientific">Ancylostoma ceylanicum</name>
    <dbReference type="NCBI Taxonomy" id="53326"/>
    <lineage>
        <taxon>Eukaryota</taxon>
        <taxon>Metazoa</taxon>
        <taxon>Ecdysozoa</taxon>
        <taxon>Nematoda</taxon>
        <taxon>Chromadorea</taxon>
        <taxon>Rhabditida</taxon>
        <taxon>Rhabditina</taxon>
        <taxon>Rhabditomorpha</taxon>
        <taxon>Strongyloidea</taxon>
        <taxon>Ancylostomatidae</taxon>
        <taxon>Ancylostomatinae</taxon>
        <taxon>Ancylostoma</taxon>
    </lineage>
</organism>
<protein>
    <recommendedName>
        <fullName evidence="4">Protein OSCP1</fullName>
    </recommendedName>
</protein>
<name>A0A016SC69_9BILA</name>
<dbReference type="STRING" id="53326.A0A016SC69"/>
<dbReference type="EMBL" id="JARK01001586">
    <property type="protein sequence ID" value="EYB88230.1"/>
    <property type="molecule type" value="Genomic_DNA"/>
</dbReference>
<dbReference type="GO" id="GO:0005886">
    <property type="term" value="C:plasma membrane"/>
    <property type="evidence" value="ECO:0007669"/>
    <property type="project" value="TreeGrafter"/>
</dbReference>
<proteinExistence type="predicted"/>
<dbReference type="Pfam" id="PF10188">
    <property type="entry name" value="Oscp1"/>
    <property type="match status" value="1"/>
</dbReference>
<sequence length="445" mass="51002">MSLKCFPLLYVNMAGEMIYILEQRIKVTEKRRSFRSWFIIAIPQEKIYRYFPKISADRALSLERANQKNISEEKGDLVLHDIISQTLKQKYLHEIFKPQNMFSRRHMRAMFERLAHSSIMRLSESSMEKLFDLTLMMTKYQIQSVVMPEQILTVTMNHLSGMRRIAKQEDDIQELIRNAHAMFLMLYGPVPITEWNLIRHQMLNFFQDCRVKVSVLLRDEKQFDDGHFVYLPQKDPIELPPDVEPPGITKYYENGEFVKSTQWPVTRTYMPLQNTESRNLDAEVRSTTLGISIFTNEMSVNINGGGGTAKAEPVQYGDEMKLLESLFGSSLKTESEVDLNMFDSTSEEKTYIKETEAGLKNILKIDASKDKKSISTAMSEMKLTSNEEKKKKGKGADMLDMLDEAAARPATGKTRARSQSRSETAAKAPRAGSAKRPSSVKKSSK</sequence>
<feature type="region of interest" description="Disordered" evidence="1">
    <location>
        <begin position="379"/>
        <end position="445"/>
    </location>
</feature>
<gene>
    <name evidence="2" type="primary">Acey_s0250.g138</name>
    <name evidence="2" type="synonym">Acey-R10F2.5</name>
    <name evidence="2" type="ORF">Y032_0250g138</name>
</gene>
<dbReference type="PANTHER" id="PTHR21439">
    <property type="entry name" value="OXIDORED-NITRO DOMAIN-CONTAINING PROTEIN"/>
    <property type="match status" value="1"/>
</dbReference>
<dbReference type="PANTHER" id="PTHR21439:SF0">
    <property type="entry name" value="PROTEIN OSCP1"/>
    <property type="match status" value="1"/>
</dbReference>